<dbReference type="InterPro" id="IPR003054">
    <property type="entry name" value="Keratin_II"/>
</dbReference>
<reference evidence="10" key="2">
    <citation type="submission" date="2025-09" db="UniProtKB">
        <authorList>
            <consortium name="Ensembl"/>
        </authorList>
    </citation>
    <scope>IDENTIFICATION</scope>
</reference>
<evidence type="ECO:0000256" key="1">
    <source>
        <dbReference type="ARBA" id="ARBA00004496"/>
    </source>
</evidence>
<dbReference type="GO" id="GO:0005737">
    <property type="term" value="C:cytoplasm"/>
    <property type="evidence" value="ECO:0007669"/>
    <property type="project" value="UniProtKB-SubCell"/>
</dbReference>
<dbReference type="AlphaFoldDB" id="A0A8C3WR81"/>
<evidence type="ECO:0000313" key="10">
    <source>
        <dbReference type="Ensembl" id="ENSCWAP00000016496.1"/>
    </source>
</evidence>
<reference evidence="10" key="1">
    <citation type="submission" date="2025-08" db="UniProtKB">
        <authorList>
            <consortium name="Ensembl"/>
        </authorList>
    </citation>
    <scope>IDENTIFICATION</scope>
</reference>
<dbReference type="GeneTree" id="ENSGT00940000154026"/>
<evidence type="ECO:0000256" key="5">
    <source>
        <dbReference type="ARBA" id="ARBA00023054"/>
    </source>
</evidence>
<feature type="coiled-coil region" evidence="8">
    <location>
        <begin position="306"/>
        <end position="393"/>
    </location>
</feature>
<name>A0A8C3WR81_9CETA</name>
<dbReference type="PANTHER" id="PTHR45616:SF51">
    <property type="entry name" value="IF ROD DOMAIN-CONTAINING PROTEIN"/>
    <property type="match status" value="1"/>
</dbReference>
<feature type="domain" description="IF rod" evidence="9">
    <location>
        <begin position="118"/>
        <end position="415"/>
    </location>
</feature>
<evidence type="ECO:0000259" key="9">
    <source>
        <dbReference type="PROSITE" id="PS51842"/>
    </source>
</evidence>
<keyword evidence="3" id="KW-0416">Keratin</keyword>
<feature type="coiled-coil region" evidence="8">
    <location>
        <begin position="115"/>
        <end position="191"/>
    </location>
</feature>
<dbReference type="GO" id="GO:0045095">
    <property type="term" value="C:keratin filament"/>
    <property type="evidence" value="ECO:0007669"/>
    <property type="project" value="InterPro"/>
</dbReference>
<evidence type="ECO:0000256" key="3">
    <source>
        <dbReference type="ARBA" id="ARBA00022744"/>
    </source>
</evidence>
<organism evidence="10 11">
    <name type="scientific">Catagonus wagneri</name>
    <name type="common">Chacoan peccary</name>
    <dbReference type="NCBI Taxonomy" id="51154"/>
    <lineage>
        <taxon>Eukaryota</taxon>
        <taxon>Metazoa</taxon>
        <taxon>Chordata</taxon>
        <taxon>Craniata</taxon>
        <taxon>Vertebrata</taxon>
        <taxon>Euteleostomi</taxon>
        <taxon>Mammalia</taxon>
        <taxon>Eutheria</taxon>
        <taxon>Laurasiatheria</taxon>
        <taxon>Artiodactyla</taxon>
        <taxon>Suina</taxon>
        <taxon>Tayassuidae</taxon>
        <taxon>Catagonus</taxon>
    </lineage>
</organism>
<dbReference type="SMART" id="SM01391">
    <property type="entry name" value="Filament"/>
    <property type="match status" value="1"/>
</dbReference>
<dbReference type="Pfam" id="PF16208">
    <property type="entry name" value="Keratin_2_head"/>
    <property type="match status" value="1"/>
</dbReference>
<keyword evidence="2" id="KW-0963">Cytoplasm</keyword>
<dbReference type="GO" id="GO:0045109">
    <property type="term" value="P:intermediate filament organization"/>
    <property type="evidence" value="ECO:0007669"/>
    <property type="project" value="TreeGrafter"/>
</dbReference>
<evidence type="ECO:0000256" key="7">
    <source>
        <dbReference type="RuleBase" id="RU000685"/>
    </source>
</evidence>
<evidence type="ECO:0000256" key="2">
    <source>
        <dbReference type="ARBA" id="ARBA00022490"/>
    </source>
</evidence>
<dbReference type="GO" id="GO:0031424">
    <property type="term" value="P:keratinization"/>
    <property type="evidence" value="ECO:0007669"/>
    <property type="project" value="TreeGrafter"/>
</dbReference>
<accession>A0A8C3WR81</accession>
<dbReference type="Proteomes" id="UP000694540">
    <property type="component" value="Unplaced"/>
</dbReference>
<dbReference type="Gene3D" id="1.20.5.1160">
    <property type="entry name" value="Vasodilator-stimulated phosphoprotein"/>
    <property type="match status" value="1"/>
</dbReference>
<keyword evidence="5 8" id="KW-0175">Coiled coil</keyword>
<dbReference type="InterPro" id="IPR039008">
    <property type="entry name" value="IF_rod_dom"/>
</dbReference>
<comment type="similarity">
    <text evidence="6 7">Belongs to the intermediate filament family.</text>
</comment>
<dbReference type="PANTHER" id="PTHR45616">
    <property type="entry name" value="GATA-TYPE DOMAIN-CONTAINING PROTEIN"/>
    <property type="match status" value="1"/>
</dbReference>
<dbReference type="PROSITE" id="PS51842">
    <property type="entry name" value="IF_ROD_2"/>
    <property type="match status" value="1"/>
</dbReference>
<evidence type="ECO:0000256" key="4">
    <source>
        <dbReference type="ARBA" id="ARBA00022754"/>
    </source>
</evidence>
<dbReference type="GO" id="GO:0030280">
    <property type="term" value="F:structural constituent of skin epidermis"/>
    <property type="evidence" value="ECO:0007669"/>
    <property type="project" value="TreeGrafter"/>
</dbReference>
<dbReference type="Gene3D" id="1.20.5.170">
    <property type="match status" value="1"/>
</dbReference>
<evidence type="ECO:0000313" key="11">
    <source>
        <dbReference type="Proteomes" id="UP000694540"/>
    </source>
</evidence>
<dbReference type="FunFam" id="1.20.5.1160:FF:000001">
    <property type="entry name" value="Keratin type II"/>
    <property type="match status" value="1"/>
</dbReference>
<dbReference type="PROSITE" id="PS00226">
    <property type="entry name" value="IF_ROD_1"/>
    <property type="match status" value="1"/>
</dbReference>
<evidence type="ECO:0000256" key="6">
    <source>
        <dbReference type="ARBA" id="ARBA00061646"/>
    </source>
</evidence>
<dbReference type="Pfam" id="PF00038">
    <property type="entry name" value="Filament"/>
    <property type="match status" value="2"/>
</dbReference>
<proteinExistence type="inferred from homology"/>
<keyword evidence="11" id="KW-1185">Reference proteome</keyword>
<dbReference type="PRINTS" id="PR01276">
    <property type="entry name" value="TYPE2KERATIN"/>
</dbReference>
<dbReference type="SUPFAM" id="SSF64593">
    <property type="entry name" value="Intermediate filament protein, coiled coil region"/>
    <property type="match status" value="2"/>
</dbReference>
<comment type="subcellular location">
    <subcellularLocation>
        <location evidence="1">Cytoplasm</location>
    </subcellularLocation>
</comment>
<evidence type="ECO:0000256" key="8">
    <source>
        <dbReference type="SAM" id="Coils"/>
    </source>
</evidence>
<protein>
    <recommendedName>
        <fullName evidence="9">IF rod domain-containing protein</fullName>
    </recommendedName>
</protein>
<sequence length="423" mass="47270">MTCGSSCFASRSGVCKSSSHVTTQRFSCTSACGPRPGRCCITAAPYRGISCYRGLTGGFGSRSVCGGFRAGGRSFGYRSGGVSGPSAPCITTVSVNESLLRPLNLEIDPNAQCVKQEEKEQIKSLNSKFAAFIDKVRFLEQQNKVLETKLRFFQNRQCCGSNLEPLFNGYIETLRREAERVEADSGRLASELNHVQEVLEGYKKKYEEEVSLRTTAENEFVRIKQVSRSACGRAAWDSGSPTSEIRVLQAHISDTSVIVKLDNSRDLNLDSIVAEIKAHYDDIASRSRAEAESWYRSKYEEVKATVARHGESLRRTKEEINELNRVIQRLTAEVENAKRQNSKLEAAVAEAEQQGEVALNDARRKLAELEAALQKAKQDMACLLREYQEVLNSKLGLDIEIATYRRLLEGEEHRWVQLEPEPH</sequence>
<keyword evidence="4 7" id="KW-0403">Intermediate filament</keyword>
<dbReference type="GO" id="GO:0005615">
    <property type="term" value="C:extracellular space"/>
    <property type="evidence" value="ECO:0007669"/>
    <property type="project" value="TreeGrafter"/>
</dbReference>
<dbReference type="Gene3D" id="1.20.5.500">
    <property type="entry name" value="Single helix bin"/>
    <property type="match status" value="1"/>
</dbReference>
<dbReference type="InterPro" id="IPR018039">
    <property type="entry name" value="IF_conserved"/>
</dbReference>
<dbReference type="FunFam" id="1.20.5.170:FF:000004">
    <property type="entry name" value="Keratin, type II cytoskeletal 5"/>
    <property type="match status" value="1"/>
</dbReference>
<dbReference type="InterPro" id="IPR032444">
    <property type="entry name" value="Keratin_2_head"/>
</dbReference>
<dbReference type="FunFam" id="1.20.5.500:FF:000001">
    <property type="entry name" value="Type II keratin 23"/>
    <property type="match status" value="1"/>
</dbReference>
<dbReference type="Ensembl" id="ENSCWAT00000017896.1">
    <property type="protein sequence ID" value="ENSCWAP00000016496.1"/>
    <property type="gene ID" value="ENSCWAG00000012730.1"/>
</dbReference>